<protein>
    <submittedName>
        <fullName evidence="1">Uncharacterized protein</fullName>
    </submittedName>
</protein>
<dbReference type="Proteomes" id="UP001152607">
    <property type="component" value="Unassembled WGS sequence"/>
</dbReference>
<proteinExistence type="predicted"/>
<sequence>MVSKEAITRQPSRVSCGLCARREAAHLHSTLTQPAACIRINDLLHTHSIPRPPRIPCRQPWSPSRPGRPPLGRCPRAGCATLSICGNARRRRSDASFLYFFCSIIARASLTSHGYDSCSGPPACCLAG</sequence>
<keyword evidence="2" id="KW-1185">Reference proteome</keyword>
<organism evidence="1 2">
    <name type="scientific">Periconia digitata</name>
    <dbReference type="NCBI Taxonomy" id="1303443"/>
    <lineage>
        <taxon>Eukaryota</taxon>
        <taxon>Fungi</taxon>
        <taxon>Dikarya</taxon>
        <taxon>Ascomycota</taxon>
        <taxon>Pezizomycotina</taxon>
        <taxon>Dothideomycetes</taxon>
        <taxon>Pleosporomycetidae</taxon>
        <taxon>Pleosporales</taxon>
        <taxon>Massarineae</taxon>
        <taxon>Periconiaceae</taxon>
        <taxon>Periconia</taxon>
    </lineage>
</organism>
<accession>A0A9W4UDQ0</accession>
<comment type="caution">
    <text evidence="1">The sequence shown here is derived from an EMBL/GenBank/DDBJ whole genome shotgun (WGS) entry which is preliminary data.</text>
</comment>
<name>A0A9W4UDQ0_9PLEO</name>
<reference evidence="1" key="1">
    <citation type="submission" date="2023-01" db="EMBL/GenBank/DDBJ databases">
        <authorList>
            <person name="Van Ghelder C."/>
            <person name="Rancurel C."/>
        </authorList>
    </citation>
    <scope>NUCLEOTIDE SEQUENCE</scope>
    <source>
        <strain evidence="1">CNCM I-4278</strain>
    </source>
</reference>
<gene>
    <name evidence="1" type="ORF">PDIGIT_LOCUS7569</name>
</gene>
<dbReference type="EMBL" id="CAOQHR010000005">
    <property type="protein sequence ID" value="CAI6334508.1"/>
    <property type="molecule type" value="Genomic_DNA"/>
</dbReference>
<dbReference type="AlphaFoldDB" id="A0A9W4UDQ0"/>
<evidence type="ECO:0000313" key="1">
    <source>
        <dbReference type="EMBL" id="CAI6334508.1"/>
    </source>
</evidence>
<evidence type="ECO:0000313" key="2">
    <source>
        <dbReference type="Proteomes" id="UP001152607"/>
    </source>
</evidence>